<feature type="region of interest" description="Disordered" evidence="2">
    <location>
        <begin position="1"/>
        <end position="25"/>
    </location>
</feature>
<feature type="compositionally biased region" description="Low complexity" evidence="2">
    <location>
        <begin position="692"/>
        <end position="718"/>
    </location>
</feature>
<comment type="caution">
    <text evidence="4">The sequence shown here is derived from an EMBL/GenBank/DDBJ whole genome shotgun (WGS) entry which is preliminary data.</text>
</comment>
<dbReference type="SMART" id="SM00685">
    <property type="entry name" value="DM14"/>
    <property type="match status" value="1"/>
</dbReference>
<feature type="coiled-coil region" evidence="1">
    <location>
        <begin position="76"/>
        <end position="136"/>
    </location>
</feature>
<protein>
    <recommendedName>
        <fullName evidence="3">DM14 domain-containing protein</fullName>
    </recommendedName>
</protein>
<dbReference type="AlphaFoldDB" id="A0A8J8T6W6"/>
<dbReference type="Proteomes" id="UP000785679">
    <property type="component" value="Unassembled WGS sequence"/>
</dbReference>
<feature type="region of interest" description="Disordered" evidence="2">
    <location>
        <begin position="304"/>
        <end position="363"/>
    </location>
</feature>
<evidence type="ECO:0000313" key="4">
    <source>
        <dbReference type="EMBL" id="TNV83915.1"/>
    </source>
</evidence>
<proteinExistence type="predicted"/>
<name>A0A8J8T6W6_HALGN</name>
<keyword evidence="1" id="KW-0175">Coiled coil</keyword>
<feature type="region of interest" description="Disordered" evidence="2">
    <location>
        <begin position="38"/>
        <end position="60"/>
    </location>
</feature>
<reference evidence="4" key="1">
    <citation type="submission" date="2019-06" db="EMBL/GenBank/DDBJ databases">
        <authorList>
            <person name="Zheng W."/>
        </authorList>
    </citation>
    <scope>NUCLEOTIDE SEQUENCE</scope>
    <source>
        <strain evidence="4">QDHG01</strain>
    </source>
</reference>
<feature type="compositionally biased region" description="Basic and acidic residues" evidence="2">
    <location>
        <begin position="38"/>
        <end position="53"/>
    </location>
</feature>
<feature type="region of interest" description="Disordered" evidence="2">
    <location>
        <begin position="686"/>
        <end position="757"/>
    </location>
</feature>
<dbReference type="EMBL" id="RRYP01003324">
    <property type="protein sequence ID" value="TNV83915.1"/>
    <property type="molecule type" value="Genomic_DNA"/>
</dbReference>
<evidence type="ECO:0000259" key="3">
    <source>
        <dbReference type="SMART" id="SM00685"/>
    </source>
</evidence>
<accession>A0A8J8T6W6</accession>
<feature type="compositionally biased region" description="Basic and acidic residues" evidence="2">
    <location>
        <begin position="1"/>
        <end position="10"/>
    </location>
</feature>
<feature type="coiled-coil region" evidence="1">
    <location>
        <begin position="449"/>
        <end position="507"/>
    </location>
</feature>
<evidence type="ECO:0000313" key="5">
    <source>
        <dbReference type="Proteomes" id="UP000785679"/>
    </source>
</evidence>
<feature type="domain" description="DM14" evidence="3">
    <location>
        <begin position="376"/>
        <end position="435"/>
    </location>
</feature>
<dbReference type="InterPro" id="IPR006608">
    <property type="entry name" value="CC2D1A/B_DM14"/>
</dbReference>
<sequence length="866" mass="99518">MDRLLMEAQKEFNIGMDTEDNDPEMRELNKQLKQQEMEWAREAKNGSKKKNQDEEMEDLDDDALMEELAGMDKEGLDQARSEVTELKKLAANEKAEAVKQRNAGDNQKALAHMRKMKELDKAIEELYTQFPKLRSEEPKKEEPQQLPASQVEVKKSIKVVDVQPPKAREAPKQPEPVIKCNYSLPDNPNDDVEMEEVVHDYDKMCSMSVIEDELTLLAALMKKAANADEKGFYKTKIENVEFAKSTIETNVTCQILSADQYIADMKKYLKDQLGLLAMLASKLGKANKHVIRVQNRIKLLETEIKESEEPQEEEEEEEVKMPEPQHMPQSQEESKSQPKKKSDVHMEDVEMPPPVKPLQKEPSLSEYQAKEIIPTYEILTERIKDYRDACEYMRDVAGNQKKALEFLNIAERMKKMLEQVANGTKIDILKVEPPMTPHVILGYSDEERLEKFNSIFAEYNKKFEEAKEKARKLIEGSKNPKLRKEQKEQLEAEAKKFIAQAKDQKQLADEVNLRKKNIWQAPPTTHFETIFEKKERILDNIAANQLHIELITNENLVKTKADYLKVAFEIGEKGKMECKLNVTKANTSHLLTLEELPYKTIDRKEIIIKLKKSRFLFGPEELDEKKFRLSELSSKCDVVKDISMVKAKVNFQLKFSLRQPLKGKDYEEVKGQRLVIDAYLTPFRGGEPQPMPQFQMQQLPSEPVHQQQPVPRKQTQQKGGAGVAPDPKPQPKQGPASIPAGTTLPDGVTEDDIKNPDNKRNLICMSYIEKRLAQQQAKIKGYTEREERIPPAERQLLMDLTFMKGMNENSIAQGKLTEAMYGNLVNLQLAKDQRLLPFLEKYGFASQAAIVRERIKIIQQELAEAQ</sequence>
<gene>
    <name evidence="4" type="ORF">FGO68_gene5757</name>
</gene>
<evidence type="ECO:0000256" key="1">
    <source>
        <dbReference type="SAM" id="Coils"/>
    </source>
</evidence>
<evidence type="ECO:0000256" key="2">
    <source>
        <dbReference type="SAM" id="MobiDB-lite"/>
    </source>
</evidence>
<organism evidence="4 5">
    <name type="scientific">Halteria grandinella</name>
    <dbReference type="NCBI Taxonomy" id="5974"/>
    <lineage>
        <taxon>Eukaryota</taxon>
        <taxon>Sar</taxon>
        <taxon>Alveolata</taxon>
        <taxon>Ciliophora</taxon>
        <taxon>Intramacronucleata</taxon>
        <taxon>Spirotrichea</taxon>
        <taxon>Stichotrichia</taxon>
        <taxon>Sporadotrichida</taxon>
        <taxon>Halteriidae</taxon>
        <taxon>Halteria</taxon>
    </lineage>
</organism>
<keyword evidence="5" id="KW-1185">Reference proteome</keyword>
<feature type="compositionally biased region" description="Basic and acidic residues" evidence="2">
    <location>
        <begin position="332"/>
        <end position="348"/>
    </location>
</feature>
<feature type="compositionally biased region" description="Acidic residues" evidence="2">
    <location>
        <begin position="309"/>
        <end position="318"/>
    </location>
</feature>
<dbReference type="OrthoDB" id="10637394at2759"/>